<feature type="compositionally biased region" description="Polar residues" evidence="10">
    <location>
        <begin position="1"/>
        <end position="10"/>
    </location>
</feature>
<comment type="similarity">
    <text evidence="7">Belongs to the WD repeat UTP18 family.</text>
</comment>
<feature type="region of interest" description="Disordered" evidence="10">
    <location>
        <begin position="193"/>
        <end position="215"/>
    </location>
</feature>
<keyword evidence="12" id="KW-1185">Reference proteome</keyword>
<dbReference type="GO" id="GO:0032040">
    <property type="term" value="C:small-subunit processome"/>
    <property type="evidence" value="ECO:0007669"/>
    <property type="project" value="TreeGrafter"/>
</dbReference>
<evidence type="ECO:0000313" key="11">
    <source>
        <dbReference type="EMBL" id="KAJ6681263.1"/>
    </source>
</evidence>
<dbReference type="Gene3D" id="2.130.10.10">
    <property type="entry name" value="YVTN repeat-like/Quinoprotein amine dehydrogenase"/>
    <property type="match status" value="1"/>
</dbReference>
<dbReference type="PANTHER" id="PTHR18359:SF0">
    <property type="entry name" value="U3 SMALL NUCLEOLAR RNA-ASSOCIATED PROTEIN 18 HOMOLOG"/>
    <property type="match status" value="1"/>
</dbReference>
<evidence type="ECO:0000256" key="7">
    <source>
        <dbReference type="ARBA" id="ARBA00025767"/>
    </source>
</evidence>
<dbReference type="InterPro" id="IPR001680">
    <property type="entry name" value="WD40_rpt"/>
</dbReference>
<evidence type="ECO:0000256" key="8">
    <source>
        <dbReference type="ARBA" id="ARBA00074442"/>
    </source>
</evidence>
<dbReference type="InterPro" id="IPR015943">
    <property type="entry name" value="WD40/YVTN_repeat-like_dom_sf"/>
</dbReference>
<dbReference type="InterPro" id="IPR036322">
    <property type="entry name" value="WD40_repeat_dom_sf"/>
</dbReference>
<gene>
    <name evidence="11" type="ORF">OIU74_019693</name>
</gene>
<dbReference type="Proteomes" id="UP001151752">
    <property type="component" value="Chromosome 5"/>
</dbReference>
<evidence type="ECO:0000256" key="5">
    <source>
        <dbReference type="ARBA" id="ARBA00022737"/>
    </source>
</evidence>
<dbReference type="FunFam" id="2.130.10.10:FF:000121">
    <property type="entry name" value="U3 small nucleolar RNA-associated protein 18 homolog"/>
    <property type="match status" value="1"/>
</dbReference>
<evidence type="ECO:0000256" key="6">
    <source>
        <dbReference type="ARBA" id="ARBA00023242"/>
    </source>
</evidence>
<comment type="caution">
    <text evidence="11">The sequence shown here is derived from an EMBL/GenBank/DDBJ whole genome shotgun (WGS) entry which is preliminary data.</text>
</comment>
<dbReference type="SMART" id="SM00320">
    <property type="entry name" value="WD40"/>
    <property type="match status" value="5"/>
</dbReference>
<accession>A0A9Q0P454</accession>
<protein>
    <recommendedName>
        <fullName evidence="8">U3 small nucleolar RNA-associated protein 18 homolog</fullName>
    </recommendedName>
</protein>
<keyword evidence="5" id="KW-0677">Repeat</keyword>
<evidence type="ECO:0000256" key="9">
    <source>
        <dbReference type="PROSITE-ProRule" id="PRU00221"/>
    </source>
</evidence>
<reference evidence="11" key="1">
    <citation type="submission" date="2022-11" db="EMBL/GenBank/DDBJ databases">
        <authorList>
            <person name="Hyden B.L."/>
            <person name="Feng K."/>
            <person name="Yates T."/>
            <person name="Jawdy S."/>
            <person name="Smart L.B."/>
            <person name="Muchero W."/>
        </authorList>
    </citation>
    <scope>NUCLEOTIDE SEQUENCE</scope>
    <source>
        <tissue evidence="11">Shoot tip</tissue>
    </source>
</reference>
<dbReference type="PROSITE" id="PS50082">
    <property type="entry name" value="WD_REPEATS_2"/>
    <property type="match status" value="1"/>
</dbReference>
<dbReference type="InterPro" id="IPR045161">
    <property type="entry name" value="Utp18"/>
</dbReference>
<dbReference type="SUPFAM" id="SSF50978">
    <property type="entry name" value="WD40 repeat-like"/>
    <property type="match status" value="1"/>
</dbReference>
<dbReference type="AlphaFoldDB" id="A0A9Q0P454"/>
<dbReference type="Pfam" id="PF00400">
    <property type="entry name" value="WD40"/>
    <property type="match status" value="1"/>
</dbReference>
<reference evidence="11" key="2">
    <citation type="journal article" date="2023" name="Int. J. Mol. Sci.">
        <title>De Novo Assembly and Annotation of 11 Diverse Shrub Willow (Salix) Genomes Reveals Novel Gene Organization in Sex-Linked Regions.</title>
        <authorList>
            <person name="Hyden B."/>
            <person name="Feng K."/>
            <person name="Yates T.B."/>
            <person name="Jawdy S."/>
            <person name="Cereghino C."/>
            <person name="Smart L.B."/>
            <person name="Muchero W."/>
        </authorList>
    </citation>
    <scope>NUCLEOTIDE SEQUENCE</scope>
    <source>
        <tissue evidence="11">Shoot tip</tissue>
    </source>
</reference>
<evidence type="ECO:0000256" key="1">
    <source>
        <dbReference type="ARBA" id="ARBA00004604"/>
    </source>
</evidence>
<dbReference type="EMBL" id="JAPFFM010000020">
    <property type="protein sequence ID" value="KAJ6681263.1"/>
    <property type="molecule type" value="Genomic_DNA"/>
</dbReference>
<keyword evidence="4 9" id="KW-0853">WD repeat</keyword>
<proteinExistence type="inferred from homology"/>
<dbReference type="PANTHER" id="PTHR18359">
    <property type="entry name" value="WD-REPEAT PROTEIN-RELATED"/>
    <property type="match status" value="1"/>
</dbReference>
<comment type="subcellular location">
    <subcellularLocation>
        <location evidence="1">Nucleus</location>
        <location evidence="1">Nucleolus</location>
    </subcellularLocation>
</comment>
<feature type="region of interest" description="Disordered" evidence="10">
    <location>
        <begin position="1"/>
        <end position="31"/>
    </location>
</feature>
<keyword evidence="6" id="KW-0539">Nucleus</keyword>
<evidence type="ECO:0000256" key="2">
    <source>
        <dbReference type="ARBA" id="ARBA00022552"/>
    </source>
</evidence>
<dbReference type="GO" id="GO:0034388">
    <property type="term" value="C:Pwp2p-containing subcomplex of 90S preribosome"/>
    <property type="evidence" value="ECO:0007669"/>
    <property type="project" value="TreeGrafter"/>
</dbReference>
<organism evidence="11 12">
    <name type="scientific">Salix koriyanagi</name>
    <dbReference type="NCBI Taxonomy" id="2511006"/>
    <lineage>
        <taxon>Eukaryota</taxon>
        <taxon>Viridiplantae</taxon>
        <taxon>Streptophyta</taxon>
        <taxon>Embryophyta</taxon>
        <taxon>Tracheophyta</taxon>
        <taxon>Spermatophyta</taxon>
        <taxon>Magnoliopsida</taxon>
        <taxon>eudicotyledons</taxon>
        <taxon>Gunneridae</taxon>
        <taxon>Pentapetalae</taxon>
        <taxon>rosids</taxon>
        <taxon>fabids</taxon>
        <taxon>Malpighiales</taxon>
        <taxon>Salicaceae</taxon>
        <taxon>Saliceae</taxon>
        <taxon>Salix</taxon>
    </lineage>
</organism>
<evidence type="ECO:0000256" key="10">
    <source>
        <dbReference type="SAM" id="MobiDB-lite"/>
    </source>
</evidence>
<evidence type="ECO:0000256" key="3">
    <source>
        <dbReference type="ARBA" id="ARBA00022553"/>
    </source>
</evidence>
<evidence type="ECO:0000256" key="4">
    <source>
        <dbReference type="ARBA" id="ARBA00022574"/>
    </source>
</evidence>
<keyword evidence="3" id="KW-0597">Phosphoprotein</keyword>
<feature type="repeat" description="WD" evidence="9">
    <location>
        <begin position="371"/>
        <end position="412"/>
    </location>
</feature>
<dbReference type="GO" id="GO:0006364">
    <property type="term" value="P:rRNA processing"/>
    <property type="evidence" value="ECO:0007669"/>
    <property type="project" value="UniProtKB-KW"/>
</dbReference>
<name>A0A9Q0P454_9ROSI</name>
<evidence type="ECO:0000313" key="12">
    <source>
        <dbReference type="Proteomes" id="UP001151752"/>
    </source>
</evidence>
<sequence length="547" mass="61414">MSLISQNVGSKNRVKRSNVDADEPAFLGVNNSNVDADEPAFLGVNKDDEGRIESDLVLSKTKKKRKERDELLEKQLEIEEAKEMNKLENLLFGSLYSPVEFGKDEEKKDSLSFFLDRSVGSVEPDYEEDAELMKESDIEEERKAVWLDEEEEKTTINIAKVNRLRKLRKDEDESLISGSQYVSRLRAQHAKMNPGTDWARLDSQSRNDGLSDDELSDEENGIVLARGYKNDNAFDDILRTNEDLVVKSRAKTFARSSRLLLAAGLDRRLRFFQIDGKRNTKIQSIFIDDCPIRKASFLPDGSKVIIAGRRKFFYSFDLVKAKVDKIGPLVGREEKSLEVFEVSPDSSLIAFVGNEGYILLVSSKTKELIGTLKMNGTVRSLAFADDGQQLLSHGGDGQVYHWDLRTRACIHKAVDEGCIHGTALCTSPTRNLFAAGSDSGIVNIYNRDEFLGGKKKPIKTIENLTTKVDFLRFNNDSQILAICSHMKKNSLKLIHVPSFTVFSNWPPANSAIHYPRCLDFSPGGGFMAMGNAAGKVLLYKLHHYDHA</sequence>
<keyword evidence="2" id="KW-0698">rRNA processing</keyword>